<evidence type="ECO:0000256" key="2">
    <source>
        <dbReference type="ARBA" id="ARBA00022448"/>
    </source>
</evidence>
<feature type="compositionally biased region" description="Basic residues" evidence="11">
    <location>
        <begin position="626"/>
        <end position="645"/>
    </location>
</feature>
<evidence type="ECO:0000256" key="4">
    <source>
        <dbReference type="ARBA" id="ARBA00022692"/>
    </source>
</evidence>
<keyword evidence="9" id="KW-0472">Membrane</keyword>
<feature type="signal peptide" evidence="12">
    <location>
        <begin position="1"/>
        <end position="22"/>
    </location>
</feature>
<evidence type="ECO:0000256" key="3">
    <source>
        <dbReference type="ARBA" id="ARBA00022538"/>
    </source>
</evidence>
<dbReference type="Proteomes" id="UP000012073">
    <property type="component" value="Unassembled WGS sequence"/>
</dbReference>
<dbReference type="PANTHER" id="PTHR10027:SF10">
    <property type="entry name" value="SLOWPOKE 2, ISOFORM D"/>
    <property type="match status" value="1"/>
</dbReference>
<feature type="compositionally biased region" description="Polar residues" evidence="11">
    <location>
        <begin position="572"/>
        <end position="587"/>
    </location>
</feature>
<dbReference type="Gramene" id="CDF38237">
    <property type="protein sequence ID" value="CDF38237"/>
    <property type="gene ID" value="CHC_T00000788001"/>
</dbReference>
<keyword evidence="8" id="KW-0406">Ion transport</keyword>
<sequence>MGRIWIICIIVFGAYLVTRKIGQVVDVVSGLRRGLGSFVKAEDVDHCVICGNVKWEYLKSFVQEFYGDGRNATKKLVVICDNPNWTEETWNKFFTAHPPFRNHVTYLEGSCVSRDDLDRAQVDDAKAVFVLNNQHNPDPYAEDSETLKRILTIRSYAPNLPIYSMCALRDSMLQITYALEHVSESEAEEGLSRRGSLSAGLSTIAQEGRRSQNDILDDGALRVGSSLGRTLAYGDYEEDDDDDSGDDDGLFVPNYDGSSDLKSEAICMQEVEMSLLAENVFCNGLSTLLANLILRVNPQTKESDQPWSIEYKIGSECRFEYVKLPMALHDKKFADIAMIMYDFGVLLIATKRFMDKKWRAITPDTTIHLSTIGLIITFHSATFLDRIMQHIAKLVSELYNDDEINEANSQDVPSIEEEFSDEGVSRHNLAGDLLTGDASLAYESPNDNFDTTLPQVRSAEVSWSATRILEGPAESSSNEPFSDPRSLPESSMPSSPLGRRQTQDQAKPLIFTRTTLPDVSVASEGTAVGEGVNVERTLPKPASSSRGPRLNVPGIEESLRQMERLEEKEDSSGSSENPNIASASTASKAPAGQTGLSNLPSDAVGGERCHPTEVDQLLDSEETPRTAKRTSFRSTPKRATTKMKQHVSFNAGEPAKQRRRRPKFIMENADKDQQLVFFGNDELPVVLKGHIIVCAIGQMAMMNLKLFLDRVWIARGPFSRNTPVVAICPRITDEDEADLAGYESGQLFLIQGNSLSVKTLKRAQFQKAKAIIILACEDKNDIDDMDAKAIFTIMTLDYLLGERSETFVCTMLDAEESMQLLRAPGNPRRRGANLAQDSEPYLDYALSPANVRSGFSRLRSSQSNSFRYRGLSLSRFDSKRSIEGRTLSFGAMSMAGNLPRSMSFVGYRSRTYTNRKRAIERSLGIKDPNQYATGRRPTLHSHGTYGHVVNDDEDIMNNASMGGTSALNFLLNPSTITMGGVGPQFSLADTIMGRGRGVQGVVMNRARDESFEKQRYASGEMMISSTYMSLLIREYAMPGLMAVVRKIFGAGIGSNAKSKRCWIRTVRIPQKWIEAGEGGHRIYREVVEALLEHSAVAVGLYRSGDVMVRVQLEVDQERHSDRGSVNPLDSESFDNDMTSTTPADEFDSANMSDVGSPGLELGGDSVPPLRSSRSFERTAILQNLPSYGAIRDPSQSPSPYNNFPADSGEETENTPARVTIPPSMMFDMAEDVRAAQQSSDSGLSERDLYKSYTCPSSGRTALFKEVPGGENVLPYVYTNPEAYTLVSEHDAVYVLVSPQVSIPEDWTSSKQAQK</sequence>
<evidence type="ECO:0000256" key="7">
    <source>
        <dbReference type="ARBA" id="ARBA00022989"/>
    </source>
</evidence>
<proteinExistence type="predicted"/>
<feature type="domain" description="RCK N-terminal" evidence="14">
    <location>
        <begin position="45"/>
        <end position="163"/>
    </location>
</feature>
<dbReference type="InterPro" id="IPR003929">
    <property type="entry name" value="K_chnl_BK_asu"/>
</dbReference>
<dbReference type="InterPro" id="IPR047871">
    <property type="entry name" value="K_chnl_Slo-like"/>
</dbReference>
<dbReference type="Gene3D" id="3.40.50.720">
    <property type="entry name" value="NAD(P)-binding Rossmann-like Domain"/>
    <property type="match status" value="2"/>
</dbReference>
<keyword evidence="3" id="KW-0633">Potassium transport</keyword>
<dbReference type="PhylomeDB" id="R7QI93"/>
<dbReference type="Pfam" id="PF03493">
    <property type="entry name" value="BK_channel_a"/>
    <property type="match status" value="1"/>
</dbReference>
<dbReference type="OMA" id="WSATRIL"/>
<evidence type="ECO:0000256" key="6">
    <source>
        <dbReference type="ARBA" id="ARBA00022958"/>
    </source>
</evidence>
<keyword evidence="7" id="KW-1133">Transmembrane helix</keyword>
<dbReference type="GO" id="GO:0005267">
    <property type="term" value="F:potassium channel activity"/>
    <property type="evidence" value="ECO:0007669"/>
    <property type="project" value="UniProtKB-KW"/>
</dbReference>
<evidence type="ECO:0000313" key="16">
    <source>
        <dbReference type="Proteomes" id="UP000012073"/>
    </source>
</evidence>
<evidence type="ECO:0000259" key="13">
    <source>
        <dbReference type="Pfam" id="PF03493"/>
    </source>
</evidence>
<feature type="region of interest" description="Disordered" evidence="11">
    <location>
        <begin position="469"/>
        <end position="512"/>
    </location>
</feature>
<reference evidence="16" key="1">
    <citation type="journal article" date="2013" name="Proc. Natl. Acad. Sci. U.S.A.">
        <title>Genome structure and metabolic features in the red seaweed Chondrus crispus shed light on evolution of the Archaeplastida.</title>
        <authorList>
            <person name="Collen J."/>
            <person name="Porcel B."/>
            <person name="Carre W."/>
            <person name="Ball S.G."/>
            <person name="Chaparro C."/>
            <person name="Tonon T."/>
            <person name="Barbeyron T."/>
            <person name="Michel G."/>
            <person name="Noel B."/>
            <person name="Valentin K."/>
            <person name="Elias M."/>
            <person name="Artiguenave F."/>
            <person name="Arun A."/>
            <person name="Aury J.M."/>
            <person name="Barbosa-Neto J.F."/>
            <person name="Bothwell J.H."/>
            <person name="Bouget F.Y."/>
            <person name="Brillet L."/>
            <person name="Cabello-Hurtado F."/>
            <person name="Capella-Gutierrez S."/>
            <person name="Charrier B."/>
            <person name="Cladiere L."/>
            <person name="Cock J.M."/>
            <person name="Coelho S.M."/>
            <person name="Colleoni C."/>
            <person name="Czjzek M."/>
            <person name="Da Silva C."/>
            <person name="Delage L."/>
            <person name="Denoeud F."/>
            <person name="Deschamps P."/>
            <person name="Dittami S.M."/>
            <person name="Gabaldon T."/>
            <person name="Gachon C.M."/>
            <person name="Groisillier A."/>
            <person name="Herve C."/>
            <person name="Jabbari K."/>
            <person name="Katinka M."/>
            <person name="Kloareg B."/>
            <person name="Kowalczyk N."/>
            <person name="Labadie K."/>
            <person name="Leblanc C."/>
            <person name="Lopez P.J."/>
            <person name="McLachlan D.H."/>
            <person name="Meslet-Cladiere L."/>
            <person name="Moustafa A."/>
            <person name="Nehr Z."/>
            <person name="Nyvall Collen P."/>
            <person name="Panaud O."/>
            <person name="Partensky F."/>
            <person name="Poulain J."/>
            <person name="Rensing S.A."/>
            <person name="Rousvoal S."/>
            <person name="Samson G."/>
            <person name="Symeonidi A."/>
            <person name="Weissenbach J."/>
            <person name="Zambounis A."/>
            <person name="Wincker P."/>
            <person name="Boyen C."/>
        </authorList>
    </citation>
    <scope>NUCLEOTIDE SEQUENCE [LARGE SCALE GENOMIC DNA]</scope>
    <source>
        <strain evidence="16">cv. Stackhouse</strain>
    </source>
</reference>
<evidence type="ECO:0000313" key="15">
    <source>
        <dbReference type="EMBL" id="CDF38237.1"/>
    </source>
</evidence>
<evidence type="ECO:0000256" key="9">
    <source>
        <dbReference type="ARBA" id="ARBA00023136"/>
    </source>
</evidence>
<evidence type="ECO:0000256" key="5">
    <source>
        <dbReference type="ARBA" id="ARBA00022826"/>
    </source>
</evidence>
<feature type="region of interest" description="Disordered" evidence="11">
    <location>
        <begin position="532"/>
        <end position="645"/>
    </location>
</feature>
<keyword evidence="6" id="KW-0630">Potassium</keyword>
<evidence type="ECO:0000256" key="12">
    <source>
        <dbReference type="SAM" id="SignalP"/>
    </source>
</evidence>
<feature type="region of interest" description="Disordered" evidence="11">
    <location>
        <begin position="1187"/>
        <end position="1215"/>
    </location>
</feature>
<evidence type="ECO:0000256" key="11">
    <source>
        <dbReference type="SAM" id="MobiDB-lite"/>
    </source>
</evidence>
<dbReference type="GeneID" id="17325849"/>
<feature type="chain" id="PRO_5004454707" evidence="12">
    <location>
        <begin position="23"/>
        <end position="1314"/>
    </location>
</feature>
<name>R7QI93_CHOCR</name>
<dbReference type="Pfam" id="PF22614">
    <property type="entry name" value="Slo-like_RCK"/>
    <property type="match status" value="2"/>
</dbReference>
<evidence type="ECO:0000256" key="1">
    <source>
        <dbReference type="ARBA" id="ARBA00004141"/>
    </source>
</evidence>
<feature type="compositionally biased region" description="Basic and acidic residues" evidence="11">
    <location>
        <begin position="557"/>
        <end position="571"/>
    </location>
</feature>
<keyword evidence="16" id="KW-1185">Reference proteome</keyword>
<feature type="domain" description="RCK N-terminal" evidence="14">
    <location>
        <begin position="687"/>
        <end position="799"/>
    </location>
</feature>
<evidence type="ECO:0000259" key="14">
    <source>
        <dbReference type="Pfam" id="PF22614"/>
    </source>
</evidence>
<dbReference type="GO" id="GO:0016020">
    <property type="term" value="C:membrane"/>
    <property type="evidence" value="ECO:0007669"/>
    <property type="project" value="UniProtKB-SubCell"/>
</dbReference>
<protein>
    <submittedName>
        <fullName evidence="15">Uncharacterized protein</fullName>
    </submittedName>
</protein>
<accession>R7QI93</accession>
<evidence type="ECO:0000256" key="10">
    <source>
        <dbReference type="ARBA" id="ARBA00023303"/>
    </source>
</evidence>
<dbReference type="RefSeq" id="XP_005718122.1">
    <property type="nucleotide sequence ID" value="XM_005718065.1"/>
</dbReference>
<dbReference type="EMBL" id="HG001906">
    <property type="protein sequence ID" value="CDF38237.1"/>
    <property type="molecule type" value="Genomic_DNA"/>
</dbReference>
<keyword evidence="4" id="KW-0812">Transmembrane</keyword>
<feature type="compositionally biased region" description="Low complexity" evidence="11">
    <location>
        <begin position="484"/>
        <end position="496"/>
    </location>
</feature>
<dbReference type="KEGG" id="ccp:CHC_T00000788001"/>
<organism evidence="15 16">
    <name type="scientific">Chondrus crispus</name>
    <name type="common">Carrageen Irish moss</name>
    <name type="synonym">Polymorpha crispa</name>
    <dbReference type="NCBI Taxonomy" id="2769"/>
    <lineage>
        <taxon>Eukaryota</taxon>
        <taxon>Rhodophyta</taxon>
        <taxon>Florideophyceae</taxon>
        <taxon>Rhodymeniophycidae</taxon>
        <taxon>Gigartinales</taxon>
        <taxon>Gigartinaceae</taxon>
        <taxon>Chondrus</taxon>
    </lineage>
</organism>
<dbReference type="PANTHER" id="PTHR10027">
    <property type="entry name" value="CALCIUM-ACTIVATED POTASSIUM CHANNEL ALPHA CHAIN"/>
    <property type="match status" value="1"/>
</dbReference>
<feature type="region of interest" description="Disordered" evidence="11">
    <location>
        <begin position="1116"/>
        <end position="1171"/>
    </location>
</feature>
<keyword evidence="2" id="KW-0813">Transport</keyword>
<keyword evidence="5" id="KW-0631">Potassium channel</keyword>
<dbReference type="OrthoDB" id="10035564at2759"/>
<feature type="domain" description="Calcium-activated potassium channel BK alpha subunit" evidence="13">
    <location>
        <begin position="264"/>
        <end position="349"/>
    </location>
</feature>
<keyword evidence="10" id="KW-0407">Ion channel</keyword>
<dbReference type="InterPro" id="IPR003148">
    <property type="entry name" value="RCK_N"/>
</dbReference>
<gene>
    <name evidence="15" type="ORF">CHC_T00000788001</name>
</gene>
<evidence type="ECO:0000256" key="8">
    <source>
        <dbReference type="ARBA" id="ARBA00023065"/>
    </source>
</evidence>
<comment type="subcellular location">
    <subcellularLocation>
        <location evidence="1">Membrane</location>
        <topology evidence="1">Multi-pass membrane protein</topology>
    </subcellularLocation>
</comment>
<keyword evidence="12" id="KW-0732">Signal</keyword>